<dbReference type="PANTHER" id="PTHR43358:SF5">
    <property type="entry name" value="EXPORTED PROTEIN"/>
    <property type="match status" value="1"/>
</dbReference>
<name>A0ABW3L978_9BACL</name>
<feature type="domain" description="Serine aminopeptidase S33" evidence="1">
    <location>
        <begin position="85"/>
        <end position="180"/>
    </location>
</feature>
<dbReference type="GO" id="GO:0016787">
    <property type="term" value="F:hydrolase activity"/>
    <property type="evidence" value="ECO:0007669"/>
    <property type="project" value="UniProtKB-KW"/>
</dbReference>
<dbReference type="Proteomes" id="UP001597109">
    <property type="component" value="Unassembled WGS sequence"/>
</dbReference>
<accession>A0ABW3L978</accession>
<organism evidence="2 3">
    <name type="scientific">Metaplanococcus flavidus</name>
    <dbReference type="NCBI Taxonomy" id="569883"/>
    <lineage>
        <taxon>Bacteria</taxon>
        <taxon>Bacillati</taxon>
        <taxon>Bacillota</taxon>
        <taxon>Bacilli</taxon>
        <taxon>Bacillales</taxon>
        <taxon>Caryophanaceae</taxon>
        <taxon>Metaplanococcus</taxon>
    </lineage>
</organism>
<dbReference type="InterPro" id="IPR022742">
    <property type="entry name" value="Hydrolase_4"/>
</dbReference>
<evidence type="ECO:0000313" key="2">
    <source>
        <dbReference type="EMBL" id="MFD1030919.1"/>
    </source>
</evidence>
<protein>
    <submittedName>
        <fullName evidence="2">Alpha/beta hydrolase</fullName>
    </submittedName>
</protein>
<dbReference type="Pfam" id="PF12146">
    <property type="entry name" value="Hydrolase_4"/>
    <property type="match status" value="1"/>
</dbReference>
<dbReference type="InterPro" id="IPR052920">
    <property type="entry name" value="DNA-binding_regulatory"/>
</dbReference>
<proteinExistence type="predicted"/>
<dbReference type="EMBL" id="JBHTKI010000008">
    <property type="protein sequence ID" value="MFD1030919.1"/>
    <property type="molecule type" value="Genomic_DNA"/>
</dbReference>
<dbReference type="InterPro" id="IPR029058">
    <property type="entry name" value="AB_hydrolase_fold"/>
</dbReference>
<dbReference type="RefSeq" id="WP_144837151.1">
    <property type="nucleotide sequence ID" value="NZ_JBHTKI010000008.1"/>
</dbReference>
<keyword evidence="2" id="KW-0378">Hydrolase</keyword>
<gene>
    <name evidence="2" type="ORF">ACFQ1X_05690</name>
</gene>
<evidence type="ECO:0000259" key="1">
    <source>
        <dbReference type="Pfam" id="PF12146"/>
    </source>
</evidence>
<dbReference type="Gene3D" id="3.40.50.1820">
    <property type="entry name" value="alpha/beta hydrolase"/>
    <property type="match status" value="1"/>
</dbReference>
<sequence length="330" mass="37267">MKKRVLQISAAISSTFTLLAAITGIIASNRLMYVKKKDEDLILERETSAKRYDEVWYANVKKQEHWIESQNGYQVHAVFLEPHDTQRYVIICHGVTETKVNSFKFARMFESLGFNSVVYDHRRHGGSGGKTTSFGHYEKLDLQAVVDQLKQHAGPDLVFGIHGESMGAATTLLYAGMRDDAAFYISDCGYSDISEQVLHVMQTTTPLKTPFALKLAAFFMKLRDGYHISTMSPREAVKSIKKPVLFVHSLPDEFVLPEMSIEMHQLKQGPKTLKLFDQGGHAQSFNENPEEYTETVKSFLIEHGIIAAEELERTASLPIDRAESEKEKTS</sequence>
<keyword evidence="3" id="KW-1185">Reference proteome</keyword>
<dbReference type="PANTHER" id="PTHR43358">
    <property type="entry name" value="ALPHA/BETA-HYDROLASE"/>
    <property type="match status" value="1"/>
</dbReference>
<dbReference type="SUPFAM" id="SSF53474">
    <property type="entry name" value="alpha/beta-Hydrolases"/>
    <property type="match status" value="1"/>
</dbReference>
<evidence type="ECO:0000313" key="3">
    <source>
        <dbReference type="Proteomes" id="UP001597109"/>
    </source>
</evidence>
<reference evidence="3" key="1">
    <citation type="journal article" date="2019" name="Int. J. Syst. Evol. Microbiol.">
        <title>The Global Catalogue of Microorganisms (GCM) 10K type strain sequencing project: providing services to taxonomists for standard genome sequencing and annotation.</title>
        <authorList>
            <consortium name="The Broad Institute Genomics Platform"/>
            <consortium name="The Broad Institute Genome Sequencing Center for Infectious Disease"/>
            <person name="Wu L."/>
            <person name="Ma J."/>
        </authorList>
    </citation>
    <scope>NUCLEOTIDE SEQUENCE [LARGE SCALE GENOMIC DNA]</scope>
    <source>
        <strain evidence="3">CCUG 56756</strain>
    </source>
</reference>
<comment type="caution">
    <text evidence="2">The sequence shown here is derived from an EMBL/GenBank/DDBJ whole genome shotgun (WGS) entry which is preliminary data.</text>
</comment>